<sequence>MPPGVVGVGVTASSSSSTNSINFVTTSLPATSITSSPAPTFFPQQILHNLQPLKSNADLIDATTNPLTMATFPPNSYQYPPFIDSSLSDATPYCWQSGANEINRFGSYERYQYPQHLPTSITSINNNSISSNNERMADFEKLQSYDHFEPLGSYNQSWNTYNSYLANNDKTIHPQYFDKDFYSQQLTVSILE</sequence>
<accession>A0A914YQZ5</accession>
<reference evidence="2" key="1">
    <citation type="submission" date="2022-11" db="UniProtKB">
        <authorList>
            <consortium name="WormBaseParasite"/>
        </authorList>
    </citation>
    <scope>IDENTIFICATION</scope>
</reference>
<evidence type="ECO:0000313" key="1">
    <source>
        <dbReference type="Proteomes" id="UP000887577"/>
    </source>
</evidence>
<dbReference type="WBParaSite" id="PSU_v2.g32.t1">
    <property type="protein sequence ID" value="PSU_v2.g32.t1"/>
    <property type="gene ID" value="PSU_v2.g32"/>
</dbReference>
<keyword evidence="1" id="KW-1185">Reference proteome</keyword>
<protein>
    <submittedName>
        <fullName evidence="2">Uncharacterized protein</fullName>
    </submittedName>
</protein>
<evidence type="ECO:0000313" key="2">
    <source>
        <dbReference type="WBParaSite" id="PSU_v2.g32.t1"/>
    </source>
</evidence>
<dbReference type="AlphaFoldDB" id="A0A914YQZ5"/>
<dbReference type="Proteomes" id="UP000887577">
    <property type="component" value="Unplaced"/>
</dbReference>
<organism evidence="1 2">
    <name type="scientific">Panagrolaimus superbus</name>
    <dbReference type="NCBI Taxonomy" id="310955"/>
    <lineage>
        <taxon>Eukaryota</taxon>
        <taxon>Metazoa</taxon>
        <taxon>Ecdysozoa</taxon>
        <taxon>Nematoda</taxon>
        <taxon>Chromadorea</taxon>
        <taxon>Rhabditida</taxon>
        <taxon>Tylenchina</taxon>
        <taxon>Panagrolaimomorpha</taxon>
        <taxon>Panagrolaimoidea</taxon>
        <taxon>Panagrolaimidae</taxon>
        <taxon>Panagrolaimus</taxon>
    </lineage>
</organism>
<name>A0A914YQZ5_9BILA</name>
<proteinExistence type="predicted"/>